<dbReference type="SMART" id="SM00028">
    <property type="entry name" value="TPR"/>
    <property type="match status" value="4"/>
</dbReference>
<feature type="repeat" description="TPR" evidence="3">
    <location>
        <begin position="680"/>
        <end position="713"/>
    </location>
</feature>
<dbReference type="PANTHER" id="PTHR45641:SF19">
    <property type="entry name" value="NEPHROCYSTIN-3"/>
    <property type="match status" value="1"/>
</dbReference>
<dbReference type="SUPFAM" id="SSF48452">
    <property type="entry name" value="TPR-like"/>
    <property type="match status" value="3"/>
</dbReference>
<sequence length="742" mass="86062">MQTVTSEKLFLIISDSFANEILADIHSLPVIHSVFIFCKTRKYHEHFIDEYSKVIDVVTAYKALVKAIQRNIKLVRQQMLALRFFDQKQKSTKDLSQESASFFWFQLLIDVIKRMSRTKISSAAQEEMLQACEDYYRTNKCELQKIEHFRQTYVAKNALEWHTKDSFIYRLLNKALRTDDIVGLFLFRFYIIDLCSQLEGESSRQKPFFHSSAPTLLYRAQRISNDELQKLKDNIGVLISTNGFLSTTRDRDLALVFVAGVADTEELKTVLFQITAKSNLTTVHFADITKYSHMKDEKEVLFSISAVFKVMNVAFDNTLKVWLIELVATDEGSNHVQGYFTLLKNELECTNPELLFGRLLIDMGHFEKAHTYFTFMKQNQGYNVDTIDTIDHHLGHVYKARGDLDLALKQYSTSYRGRARKSNLGNPHIAASWNSIGNVYYLKDDYQRATYFYDKALKFFQEMYPKGHVNIARTMINVALVYKAENDYPASLHHLAEALNIYHKLLPEQHPYTALTLGHIAGVHVKEKRFKTALEYYHQALQIEESTLPADHPQLLSTIMSITDTYELDNEHAIALDFCRKKLSLIQRIYFGPNAKVVLILLKMGDIEKDKEQQLKYYQQALEILEKCVPIDKLTLATCLMKLSVFYLHEKEIPDVAFKHFTRASKLRSELLSKDHPSIGELLHYIGKVHSRTKNYEEALKYLVQALLLFETKLRPNIDQVQMIQREIDLVKTALSGDRRLK</sequence>
<evidence type="ECO:0000313" key="5">
    <source>
        <dbReference type="EMBL" id="CAF4443899.1"/>
    </source>
</evidence>
<dbReference type="InterPro" id="IPR011990">
    <property type="entry name" value="TPR-like_helical_dom_sf"/>
</dbReference>
<dbReference type="Gene3D" id="1.25.40.10">
    <property type="entry name" value="Tetratricopeptide repeat domain"/>
    <property type="match status" value="2"/>
</dbReference>
<evidence type="ECO:0000313" key="6">
    <source>
        <dbReference type="Proteomes" id="UP000663829"/>
    </source>
</evidence>
<proteinExistence type="predicted"/>
<organism evidence="4 6">
    <name type="scientific">Didymodactylos carnosus</name>
    <dbReference type="NCBI Taxonomy" id="1234261"/>
    <lineage>
        <taxon>Eukaryota</taxon>
        <taxon>Metazoa</taxon>
        <taxon>Spiralia</taxon>
        <taxon>Gnathifera</taxon>
        <taxon>Rotifera</taxon>
        <taxon>Eurotatoria</taxon>
        <taxon>Bdelloidea</taxon>
        <taxon>Philodinida</taxon>
        <taxon>Philodinidae</taxon>
        <taxon>Didymodactylos</taxon>
    </lineage>
</organism>
<dbReference type="PANTHER" id="PTHR45641">
    <property type="entry name" value="TETRATRICOPEPTIDE REPEAT PROTEIN (AFU_ORTHOLOGUE AFUA_6G03870)"/>
    <property type="match status" value="1"/>
</dbReference>
<keyword evidence="2 3" id="KW-0802">TPR repeat</keyword>
<protein>
    <submittedName>
        <fullName evidence="4">Uncharacterized protein</fullName>
    </submittedName>
</protein>
<dbReference type="Pfam" id="PF13424">
    <property type="entry name" value="TPR_12"/>
    <property type="match status" value="3"/>
</dbReference>
<dbReference type="AlphaFoldDB" id="A0A815Z3T0"/>
<dbReference type="OrthoDB" id="771227at2759"/>
<name>A0A815Z3T0_9BILA</name>
<dbReference type="PROSITE" id="PS50005">
    <property type="entry name" value="TPR"/>
    <property type="match status" value="3"/>
</dbReference>
<gene>
    <name evidence="4" type="ORF">GPM918_LOCUS40866</name>
    <name evidence="5" type="ORF">SRO942_LOCUS41854</name>
</gene>
<keyword evidence="6" id="KW-1185">Reference proteome</keyword>
<comment type="caution">
    <text evidence="4">The sequence shown here is derived from an EMBL/GenBank/DDBJ whole genome shotgun (WGS) entry which is preliminary data.</text>
</comment>
<evidence type="ECO:0000256" key="2">
    <source>
        <dbReference type="ARBA" id="ARBA00022803"/>
    </source>
</evidence>
<evidence type="ECO:0000256" key="3">
    <source>
        <dbReference type="PROSITE-ProRule" id="PRU00339"/>
    </source>
</evidence>
<dbReference type="EMBL" id="CAJOBC010096947">
    <property type="protein sequence ID" value="CAF4443899.1"/>
    <property type="molecule type" value="Genomic_DNA"/>
</dbReference>
<accession>A0A815Z3T0</accession>
<feature type="repeat" description="TPR" evidence="3">
    <location>
        <begin position="514"/>
        <end position="547"/>
    </location>
</feature>
<keyword evidence="1" id="KW-0677">Repeat</keyword>
<reference evidence="4" key="1">
    <citation type="submission" date="2021-02" db="EMBL/GenBank/DDBJ databases">
        <authorList>
            <person name="Nowell W R."/>
        </authorList>
    </citation>
    <scope>NUCLEOTIDE SEQUENCE</scope>
</reference>
<dbReference type="Gene3D" id="3.90.176.10">
    <property type="entry name" value="Toxin ADP-ribosyltransferase, Chain A, domain 1"/>
    <property type="match status" value="1"/>
</dbReference>
<feature type="repeat" description="TPR" evidence="3">
    <location>
        <begin position="430"/>
        <end position="463"/>
    </location>
</feature>
<dbReference type="PROSITE" id="PS51996">
    <property type="entry name" value="TR_MART"/>
    <property type="match status" value="1"/>
</dbReference>
<evidence type="ECO:0000313" key="4">
    <source>
        <dbReference type="EMBL" id="CAF1577780.1"/>
    </source>
</evidence>
<dbReference type="SUPFAM" id="SSF56399">
    <property type="entry name" value="ADP-ribosylation"/>
    <property type="match status" value="1"/>
</dbReference>
<dbReference type="InterPro" id="IPR019734">
    <property type="entry name" value="TPR_rpt"/>
</dbReference>
<dbReference type="EMBL" id="CAJNOQ010031035">
    <property type="protein sequence ID" value="CAF1577780.1"/>
    <property type="molecule type" value="Genomic_DNA"/>
</dbReference>
<dbReference type="Proteomes" id="UP000663829">
    <property type="component" value="Unassembled WGS sequence"/>
</dbReference>
<evidence type="ECO:0000256" key="1">
    <source>
        <dbReference type="ARBA" id="ARBA00022737"/>
    </source>
</evidence>
<dbReference type="Proteomes" id="UP000681722">
    <property type="component" value="Unassembled WGS sequence"/>
</dbReference>